<protein>
    <submittedName>
        <fullName evidence="6">LysR family transcriptional regulator</fullName>
    </submittedName>
</protein>
<evidence type="ECO:0000313" key="7">
    <source>
        <dbReference type="Proteomes" id="UP000603141"/>
    </source>
</evidence>
<dbReference type="SUPFAM" id="SSF53850">
    <property type="entry name" value="Periplasmic binding protein-like II"/>
    <property type="match status" value="1"/>
</dbReference>
<dbReference type="PRINTS" id="PR00039">
    <property type="entry name" value="HTHLYSR"/>
</dbReference>
<name>A0A934S963_9BACT</name>
<dbReference type="GO" id="GO:0003677">
    <property type="term" value="F:DNA binding"/>
    <property type="evidence" value="ECO:0007669"/>
    <property type="project" value="UniProtKB-KW"/>
</dbReference>
<gene>
    <name evidence="6" type="ORF">JIN85_01760</name>
</gene>
<comment type="similarity">
    <text evidence="1">Belongs to the LysR transcriptional regulatory family.</text>
</comment>
<dbReference type="InterPro" id="IPR036388">
    <property type="entry name" value="WH-like_DNA-bd_sf"/>
</dbReference>
<evidence type="ECO:0000256" key="4">
    <source>
        <dbReference type="ARBA" id="ARBA00023163"/>
    </source>
</evidence>
<keyword evidence="7" id="KW-1185">Reference proteome</keyword>
<evidence type="ECO:0000259" key="5">
    <source>
        <dbReference type="PROSITE" id="PS50931"/>
    </source>
</evidence>
<dbReference type="Gene3D" id="1.10.10.10">
    <property type="entry name" value="Winged helix-like DNA-binding domain superfamily/Winged helix DNA-binding domain"/>
    <property type="match status" value="1"/>
</dbReference>
<dbReference type="PANTHER" id="PTHR30346:SF0">
    <property type="entry name" value="HCA OPERON TRANSCRIPTIONAL ACTIVATOR HCAR"/>
    <property type="match status" value="1"/>
</dbReference>
<dbReference type="SUPFAM" id="SSF46785">
    <property type="entry name" value="Winged helix' DNA-binding domain"/>
    <property type="match status" value="1"/>
</dbReference>
<dbReference type="FunFam" id="1.10.10.10:FF:000001">
    <property type="entry name" value="LysR family transcriptional regulator"/>
    <property type="match status" value="1"/>
</dbReference>
<dbReference type="GO" id="GO:0003700">
    <property type="term" value="F:DNA-binding transcription factor activity"/>
    <property type="evidence" value="ECO:0007669"/>
    <property type="project" value="InterPro"/>
</dbReference>
<evidence type="ECO:0000256" key="1">
    <source>
        <dbReference type="ARBA" id="ARBA00009437"/>
    </source>
</evidence>
<organism evidence="6 7">
    <name type="scientific">Luteolibacter pohnpeiensis</name>
    <dbReference type="NCBI Taxonomy" id="454153"/>
    <lineage>
        <taxon>Bacteria</taxon>
        <taxon>Pseudomonadati</taxon>
        <taxon>Verrucomicrobiota</taxon>
        <taxon>Verrucomicrobiia</taxon>
        <taxon>Verrucomicrobiales</taxon>
        <taxon>Verrucomicrobiaceae</taxon>
        <taxon>Luteolibacter</taxon>
    </lineage>
</organism>
<dbReference type="GO" id="GO:0032993">
    <property type="term" value="C:protein-DNA complex"/>
    <property type="evidence" value="ECO:0007669"/>
    <property type="project" value="TreeGrafter"/>
</dbReference>
<evidence type="ECO:0000256" key="2">
    <source>
        <dbReference type="ARBA" id="ARBA00023015"/>
    </source>
</evidence>
<keyword evidence="3" id="KW-0238">DNA-binding</keyword>
<dbReference type="AlphaFoldDB" id="A0A934S963"/>
<dbReference type="Pfam" id="PF03466">
    <property type="entry name" value="LysR_substrate"/>
    <property type="match status" value="1"/>
</dbReference>
<dbReference type="RefSeq" id="WP_200266992.1">
    <property type="nucleotide sequence ID" value="NZ_JAENIJ010000002.1"/>
</dbReference>
<dbReference type="EMBL" id="JAENIJ010000002">
    <property type="protein sequence ID" value="MBK1881118.1"/>
    <property type="molecule type" value="Genomic_DNA"/>
</dbReference>
<feature type="domain" description="HTH lysR-type" evidence="5">
    <location>
        <begin position="1"/>
        <end position="58"/>
    </location>
</feature>
<dbReference type="InterPro" id="IPR005119">
    <property type="entry name" value="LysR_subst-bd"/>
</dbReference>
<evidence type="ECO:0000313" key="6">
    <source>
        <dbReference type="EMBL" id="MBK1881118.1"/>
    </source>
</evidence>
<evidence type="ECO:0000256" key="3">
    <source>
        <dbReference type="ARBA" id="ARBA00023125"/>
    </source>
</evidence>
<dbReference type="Proteomes" id="UP000603141">
    <property type="component" value="Unassembled WGS sequence"/>
</dbReference>
<proteinExistence type="inferred from homology"/>
<dbReference type="Gene3D" id="3.40.190.10">
    <property type="entry name" value="Periplasmic binding protein-like II"/>
    <property type="match status" value="2"/>
</dbReference>
<keyword evidence="2" id="KW-0805">Transcription regulation</keyword>
<accession>A0A934S963</accession>
<dbReference type="PANTHER" id="PTHR30346">
    <property type="entry name" value="TRANSCRIPTIONAL DUAL REGULATOR HCAR-RELATED"/>
    <property type="match status" value="1"/>
</dbReference>
<dbReference type="PROSITE" id="PS50931">
    <property type="entry name" value="HTH_LYSR"/>
    <property type="match status" value="1"/>
</dbReference>
<sequence>MEIRELKSFVVLAEQLHFGRAANLLNLSQPALTKQIRKLEDELGGELFERGKHRTVLSATGMQFLPEVRAMLLGFDRLLQRGSMVARGEVGQLRLGFGFHTFELVPKLIVRLREIAPGIEVSLRDMSTAEQVSALEARELDLGFLRAPVPASLQSIAAVKDRMAFISSSASPLPEKATLADCRDQPFVTISEDRSPAFHRHTLQLCARHGFHPKIVQSVPEFMTAVALVQAGLGVAMIPQSFWNHRIEGVRFHRLREKNAAWSVAAAWNKADRNPALLAFLKLLKADLRS</sequence>
<dbReference type="CDD" id="cd08414">
    <property type="entry name" value="PBP2_LTTR_aromatics_like"/>
    <property type="match status" value="1"/>
</dbReference>
<dbReference type="InterPro" id="IPR000847">
    <property type="entry name" value="LysR_HTH_N"/>
</dbReference>
<reference evidence="6" key="1">
    <citation type="submission" date="2021-01" db="EMBL/GenBank/DDBJ databases">
        <title>Modified the classification status of verrucomicrobia.</title>
        <authorList>
            <person name="Feng X."/>
        </authorList>
    </citation>
    <scope>NUCLEOTIDE SEQUENCE</scope>
    <source>
        <strain evidence="6">KCTC 22041</strain>
    </source>
</reference>
<dbReference type="Pfam" id="PF00126">
    <property type="entry name" value="HTH_1"/>
    <property type="match status" value="1"/>
</dbReference>
<dbReference type="InterPro" id="IPR036390">
    <property type="entry name" value="WH_DNA-bd_sf"/>
</dbReference>
<comment type="caution">
    <text evidence="6">The sequence shown here is derived from an EMBL/GenBank/DDBJ whole genome shotgun (WGS) entry which is preliminary data.</text>
</comment>
<keyword evidence="4" id="KW-0804">Transcription</keyword>